<gene>
    <name evidence="9" type="ORF">SD71_13085</name>
</gene>
<protein>
    <recommendedName>
        <fullName evidence="11">Hrp-dependent type III effector protein</fullName>
    </recommendedName>
</protein>
<dbReference type="Gene3D" id="3.40.50.10840">
    <property type="entry name" value="Putative sugar-binding, N-terminal domain"/>
    <property type="match status" value="1"/>
</dbReference>
<accession>A0ABR5A319</accession>
<evidence type="ECO:0000256" key="5">
    <source>
        <dbReference type="ARBA" id="ARBA00022840"/>
    </source>
</evidence>
<dbReference type="SUPFAM" id="SSF142764">
    <property type="entry name" value="YgbK-like"/>
    <property type="match status" value="1"/>
</dbReference>
<keyword evidence="3" id="KW-0547">Nucleotide-binding</keyword>
<evidence type="ECO:0000256" key="3">
    <source>
        <dbReference type="ARBA" id="ARBA00022741"/>
    </source>
</evidence>
<evidence type="ECO:0008006" key="11">
    <source>
        <dbReference type="Google" id="ProtNLM"/>
    </source>
</evidence>
<keyword evidence="4" id="KW-0418">Kinase</keyword>
<evidence type="ECO:0000259" key="7">
    <source>
        <dbReference type="Pfam" id="PF07005"/>
    </source>
</evidence>
<comment type="caution">
    <text evidence="9">The sequence shown here is derived from an EMBL/GenBank/DDBJ whole genome shotgun (WGS) entry which is preliminary data.</text>
</comment>
<name>A0ABR5A319_9BACL</name>
<sequence>MNVFYIIADDLTGASDSGVQFAKRGYKTSLLFNYKENYIWSIDARVIVIDSDSRAIPPEAAYERVARLVSVLRPPSAQLLFKKVDSTLRGNIQAEVKAVLDTLPQSTAFIVPAYPKNGRTTRNGNQLLRGVPVHETEIGQDPKTPVFSSFIPDLFDDTCAVIDTASTEKGLLYLENRIRELISAGNRRIVFDAESNEHLETIGRLYSRFPDAVWVGSAGIAEYLNPPLPMNESDQVLPKLRKPLLFLIGSLSESTRMQVEACSIERFFTLRLDPVLLLEKDASELLPASLFDAYRAGKHCIVALDSTEQARQSTAAFAEARKLPKASMSELLREALGKMSKVLVSELAPECLFLSGGDTARSICEHLDIAGMNILQELEPGIPLGRVAGKNFHLVTKAGAFGNARSFENIAEQLTKE</sequence>
<evidence type="ECO:0000256" key="4">
    <source>
        <dbReference type="ARBA" id="ARBA00022777"/>
    </source>
</evidence>
<organism evidence="9 10">
    <name type="scientific">Cohnella kolymensis</name>
    <dbReference type="NCBI Taxonomy" id="1590652"/>
    <lineage>
        <taxon>Bacteria</taxon>
        <taxon>Bacillati</taxon>
        <taxon>Bacillota</taxon>
        <taxon>Bacilli</taxon>
        <taxon>Bacillales</taxon>
        <taxon>Paenibacillaceae</taxon>
        <taxon>Cohnella</taxon>
    </lineage>
</organism>
<dbReference type="Pfam" id="PF07005">
    <property type="entry name" value="SBD_N"/>
    <property type="match status" value="1"/>
</dbReference>
<evidence type="ECO:0000256" key="1">
    <source>
        <dbReference type="ARBA" id="ARBA00005715"/>
    </source>
</evidence>
<keyword evidence="10" id="KW-1185">Reference proteome</keyword>
<evidence type="ECO:0000313" key="9">
    <source>
        <dbReference type="EMBL" id="KIL35458.1"/>
    </source>
</evidence>
<evidence type="ECO:0000256" key="2">
    <source>
        <dbReference type="ARBA" id="ARBA00022679"/>
    </source>
</evidence>
<keyword evidence="6" id="KW-0119">Carbohydrate metabolism</keyword>
<feature type="domain" description="Four-carbon acid sugar kinase N-terminal" evidence="7">
    <location>
        <begin position="5"/>
        <end position="224"/>
    </location>
</feature>
<dbReference type="EMBL" id="JXAL01000021">
    <property type="protein sequence ID" value="KIL35458.1"/>
    <property type="molecule type" value="Genomic_DNA"/>
</dbReference>
<feature type="domain" description="Four-carbon acid sugar kinase nucleotide binding" evidence="8">
    <location>
        <begin position="245"/>
        <end position="407"/>
    </location>
</feature>
<reference evidence="9 10" key="1">
    <citation type="submission" date="2014-12" db="EMBL/GenBank/DDBJ databases">
        <title>Draft genome sequence of Cohnella kolymensis strain B-2846.</title>
        <authorList>
            <person name="Karlyshev A.V."/>
            <person name="Kudryashova E.B."/>
        </authorList>
    </citation>
    <scope>NUCLEOTIDE SEQUENCE [LARGE SCALE GENOMIC DNA]</scope>
    <source>
        <strain evidence="9 10">VKM B-2846</strain>
    </source>
</reference>
<keyword evidence="2" id="KW-0808">Transferase</keyword>
<dbReference type="Pfam" id="PF17042">
    <property type="entry name" value="NBD_C"/>
    <property type="match status" value="1"/>
</dbReference>
<proteinExistence type="inferred from homology"/>
<dbReference type="Proteomes" id="UP000054526">
    <property type="component" value="Unassembled WGS sequence"/>
</dbReference>
<dbReference type="Gene3D" id="3.40.980.20">
    <property type="entry name" value="Four-carbon acid sugar kinase, nucleotide binding domain"/>
    <property type="match status" value="1"/>
</dbReference>
<dbReference type="InterPro" id="IPR042213">
    <property type="entry name" value="NBD_C_sf"/>
</dbReference>
<dbReference type="InterPro" id="IPR037051">
    <property type="entry name" value="4-carb_acid_sugar_kinase_N_sf"/>
</dbReference>
<evidence type="ECO:0000256" key="6">
    <source>
        <dbReference type="ARBA" id="ARBA00023277"/>
    </source>
</evidence>
<dbReference type="InterPro" id="IPR031475">
    <property type="entry name" value="NBD_C"/>
</dbReference>
<comment type="similarity">
    <text evidence="1">Belongs to the four-carbon acid sugar kinase family.</text>
</comment>
<dbReference type="RefSeq" id="WP_041063920.1">
    <property type="nucleotide sequence ID" value="NZ_JXAL01000021.1"/>
</dbReference>
<evidence type="ECO:0000259" key="8">
    <source>
        <dbReference type="Pfam" id="PF17042"/>
    </source>
</evidence>
<evidence type="ECO:0000313" key="10">
    <source>
        <dbReference type="Proteomes" id="UP000054526"/>
    </source>
</evidence>
<dbReference type="InterPro" id="IPR010737">
    <property type="entry name" value="4-carb_acid_sugar_kinase_N"/>
</dbReference>
<keyword evidence="5" id="KW-0067">ATP-binding</keyword>